<evidence type="ECO:0000313" key="4">
    <source>
        <dbReference type="EMBL" id="MDH6180025.1"/>
    </source>
</evidence>
<dbReference type="InterPro" id="IPR011658">
    <property type="entry name" value="PA14_dom"/>
</dbReference>
<evidence type="ECO:0000259" key="3">
    <source>
        <dbReference type="PROSITE" id="PS51820"/>
    </source>
</evidence>
<dbReference type="Pfam" id="PF04122">
    <property type="entry name" value="CW_binding_2"/>
    <property type="match status" value="3"/>
</dbReference>
<evidence type="ECO:0000256" key="1">
    <source>
        <dbReference type="SAM" id="SignalP"/>
    </source>
</evidence>
<proteinExistence type="predicted"/>
<gene>
    <name evidence="4" type="ORF">M2152_000207</name>
</gene>
<dbReference type="Pfam" id="PF07691">
    <property type="entry name" value="PA14"/>
    <property type="match status" value="1"/>
</dbReference>
<sequence length="1730" mass="183431">MTPPVQRHTKRSWRLRAKVAAALALSGSLLFAGVVPSATADVAQAPGIILRGFNMGQSIGGLCELTPGQTPNVDKVMTNVDWQSDAQFGLTDFFIAHALGNITIPTTGNYTFRLTADDSGRLSIGGETIIANANGGGTQGTATLEAGLHTILVEHYEDYWGQNLKLEWMKPGDGNFSVVPASAYSYDDETMAHVTAPGIKTCVGTEDSPGDGLPLDDVNPMYDLIDLRADAWEPQVTGLAWLGEQLIVSTWGGTNYAGNEGGHGQVYLLDGVVGDDVDAEEVTRTLIADNLNEPMGVTAVDGKVYVTEKHQLLELTDDSDGTWAERTVAAFPYGGNYHEFAFGLLYDEGYFYLNLSVGIGGGGSSSNPQPADNRGTHVKVNAATGEVEYVAGGLRTPNGMTWTSDGTILVADNQGDWLPASKLIEIEEGGFYNHYNTPSGPFDNEDVVRPIVWFPQNEIGNSTSQPVELTDGPFAGQLLVGDVTYGGLQRVSTQVVDDVKQGVVFRHTQGLESGINRTILGPDGDIYFGGLGAGGNWGQANKLRYGLQKLSPNGDDNFDMHNVTITESGFEITYTKPISEETLATIEDAYAVEQWRYAPVNAYGGPKLNHVDLTPSNVVVSEDKKTVSFDVEGLREDRVAYIHSPRPFSSVDGDTLWSTEAWYTINEIPGYVPPPVVPTAIFEMEDGTQSGSAGVATEHAGYTGTGFIDNFFTGSTASVEVTVNKGGVYQLATRYAAGPHPDTNGRTASLFVNDEAMGQQAFPNTLAWNAWSDSTTEVTLSAGTNVIEYRAMGADTGYINFDNVALTLLEAEVITVEAETGQLSGGADIDTEHAGFSGDAFVDGFDIPTAAVDIPVTVPTAGEYDVTLRYGAGQYGQNPDSRTTHVTINEGTATQLTLGTASAWSTWLDSEPFRVTLAAGENIIRFHNVQGDTGFINLDRIQLVAADVDPDPDPDPEPVAQTFYQWELGTKTNAQNANAFGGSTGTGYVNGLDANSSVSLDILVEEAGEYDLAFRYANGASMSSAPATGSVYINDTEAGDIAFPSTVANWAKWATERITVELEEGVNTVEYRVEAGDTGSVNLDLLSVRPHGEPIALFDGNGLANWQNTNGSAANWVLEDDTMRVSGGNIRTLEGFRDFRLDLDFWLPVLPPEVTGQDRANSGVYLQERYEMQVLDSFGIDPLQTNDAGSIYLQKAPDVNAAAEPGTWQNYVIEFTAARWEGATKVSNPRVTAWWNGQKIHDNIEVFGSTTLGEQEGPATGGIMLQDHSNPVKYRDISLEFIEPAVAPEPEPSLVYEAEQGVRSGGAGVATEHSGYSGTGFVDLLLAPGDGVRLNLFVADEGEYNATLRYAAGPYGSNPTTRTVSVRVNDGDPVQIELPTTSAWNVWSDFLHTLDLNEGANTVEYYVAPGDTGFINPDLLTLELVGGEEPTEVVVDRVAGATRYDVAVNISHGAYPDTAPVVYVANGENYPDALSAGPAAAHEGGPLLLVQPNAVPSAVADEIARLDPAKIVVVGGVNSVSAQTFTALSSMADEAVRIAGADRYEVSRNVAEYAFGDTVPLVYVATGEKFPDALAAGGAAGSKDAPVILVRGSATALDDATTALLESLGTTSTRVLGGPATVTPALFDGINSIAEATRLGGADRYEAARAINMDAFDEADRAFIATGLNFPDALAGSAWAAAQGAPMYVVPGSCVTAGVLADLDALGVTNVTLLGGENSLSPEVFALTAC</sequence>
<accession>A0ABT6KK09</accession>
<dbReference type="SUPFAM" id="SSF49785">
    <property type="entry name" value="Galactose-binding domain-like"/>
    <property type="match status" value="4"/>
</dbReference>
<feature type="domain" description="CBM6" evidence="2">
    <location>
        <begin position="962"/>
        <end position="1089"/>
    </location>
</feature>
<evidence type="ECO:0000313" key="5">
    <source>
        <dbReference type="Proteomes" id="UP001160142"/>
    </source>
</evidence>
<feature type="domain" description="CBM6" evidence="2">
    <location>
        <begin position="814"/>
        <end position="944"/>
    </location>
</feature>
<feature type="domain" description="CBM6" evidence="2">
    <location>
        <begin position="680"/>
        <end position="807"/>
    </location>
</feature>
<dbReference type="Gene3D" id="2.60.120.260">
    <property type="entry name" value="Galactose-binding domain-like"/>
    <property type="match status" value="4"/>
</dbReference>
<dbReference type="Gene3D" id="2.60.120.560">
    <property type="entry name" value="Exo-inulinase, domain 1"/>
    <property type="match status" value="1"/>
</dbReference>
<dbReference type="Gene3D" id="3.40.50.12090">
    <property type="match status" value="1"/>
</dbReference>
<dbReference type="Pfam" id="PF16990">
    <property type="entry name" value="CBM_35"/>
    <property type="match status" value="3"/>
</dbReference>
<keyword evidence="1" id="KW-0732">Signal</keyword>
<dbReference type="CDD" id="cd04083">
    <property type="entry name" value="CBM35_Lmo2446-like"/>
    <property type="match status" value="2"/>
</dbReference>
<dbReference type="InterPro" id="IPR037524">
    <property type="entry name" value="PA14/GLEYA"/>
</dbReference>
<dbReference type="Gene3D" id="3.90.182.10">
    <property type="entry name" value="Toxin - Anthrax Protective Antigen,domain 1"/>
    <property type="match status" value="1"/>
</dbReference>
<keyword evidence="5" id="KW-1185">Reference proteome</keyword>
<dbReference type="PANTHER" id="PTHR33546:SF1">
    <property type="entry name" value="LARGE, MULTIFUNCTIONAL SECRETED PROTEIN"/>
    <property type="match status" value="1"/>
</dbReference>
<dbReference type="Pfam" id="PF03422">
    <property type="entry name" value="CBM_6"/>
    <property type="match status" value="1"/>
</dbReference>
<feature type="domain" description="PA14" evidence="3">
    <location>
        <begin position="43"/>
        <end position="183"/>
    </location>
</feature>
<dbReference type="Pfam" id="PF06439">
    <property type="entry name" value="3keto-disac_hyd"/>
    <property type="match status" value="1"/>
</dbReference>
<feature type="chain" id="PRO_5045093667" evidence="1">
    <location>
        <begin position="33"/>
        <end position="1730"/>
    </location>
</feature>
<dbReference type="InterPro" id="IPR005084">
    <property type="entry name" value="CBM6"/>
</dbReference>
<dbReference type="PROSITE" id="PS51175">
    <property type="entry name" value="CBM6"/>
    <property type="match status" value="4"/>
</dbReference>
<feature type="signal peptide" evidence="1">
    <location>
        <begin position="1"/>
        <end position="32"/>
    </location>
</feature>
<dbReference type="PROSITE" id="PS51820">
    <property type="entry name" value="PA14"/>
    <property type="match status" value="1"/>
</dbReference>
<dbReference type="EMBL" id="JARXVQ010000001">
    <property type="protein sequence ID" value="MDH6180025.1"/>
    <property type="molecule type" value="Genomic_DNA"/>
</dbReference>
<reference evidence="4 5" key="1">
    <citation type="submission" date="2023-04" db="EMBL/GenBank/DDBJ databases">
        <title>Genome Encyclopedia of Bacteria and Archaea VI: Functional Genomics of Type Strains.</title>
        <authorList>
            <person name="Whitman W."/>
        </authorList>
    </citation>
    <scope>NUCLEOTIDE SEQUENCE [LARGE SCALE GENOMIC DNA]</scope>
    <source>
        <strain evidence="4 5">SG_E_30_P1</strain>
    </source>
</reference>
<dbReference type="InterPro" id="IPR007253">
    <property type="entry name" value="Cell_wall-bd_2"/>
</dbReference>
<dbReference type="SUPFAM" id="SSF56988">
    <property type="entry name" value="Anthrax protective antigen"/>
    <property type="match status" value="1"/>
</dbReference>
<dbReference type="RefSeq" id="WP_322132393.1">
    <property type="nucleotide sequence ID" value="NZ_CP085036.1"/>
</dbReference>
<dbReference type="Proteomes" id="UP001160142">
    <property type="component" value="Unassembled WGS sequence"/>
</dbReference>
<dbReference type="SUPFAM" id="SSF63829">
    <property type="entry name" value="Calcium-dependent phosphotriesterase"/>
    <property type="match status" value="1"/>
</dbReference>
<name>A0ABT6KK09_9MICO</name>
<dbReference type="SMART" id="SM00758">
    <property type="entry name" value="PA14"/>
    <property type="match status" value="1"/>
</dbReference>
<dbReference type="InterPro" id="IPR010496">
    <property type="entry name" value="AL/BT2_dom"/>
</dbReference>
<organism evidence="4 5">
    <name type="scientific">Antiquaquibacter oligotrophicus</name>
    <dbReference type="NCBI Taxonomy" id="2880260"/>
    <lineage>
        <taxon>Bacteria</taxon>
        <taxon>Bacillati</taxon>
        <taxon>Actinomycetota</taxon>
        <taxon>Actinomycetes</taxon>
        <taxon>Micrococcales</taxon>
        <taxon>Microbacteriaceae</taxon>
        <taxon>Antiquaquibacter</taxon>
    </lineage>
</organism>
<dbReference type="InterPro" id="IPR008979">
    <property type="entry name" value="Galactose-bd-like_sf"/>
</dbReference>
<feature type="domain" description="CBM6" evidence="2">
    <location>
        <begin position="1294"/>
        <end position="1423"/>
    </location>
</feature>
<comment type="caution">
    <text evidence="4">The sequence shown here is derived from an EMBL/GenBank/DDBJ whole genome shotgun (WGS) entry which is preliminary data.</text>
</comment>
<protein>
    <submittedName>
        <fullName evidence="4">Cell wall-binding protein</fullName>
    </submittedName>
</protein>
<dbReference type="PANTHER" id="PTHR33546">
    <property type="entry name" value="LARGE, MULTIFUNCTIONAL SECRETED PROTEIN-RELATED"/>
    <property type="match status" value="1"/>
</dbReference>
<evidence type="ECO:0000259" key="2">
    <source>
        <dbReference type="PROSITE" id="PS51175"/>
    </source>
</evidence>